<keyword evidence="11" id="KW-0479">Metal-binding</keyword>
<evidence type="ECO:0000256" key="9">
    <source>
        <dbReference type="ARBA" id="ARBA00023141"/>
    </source>
</evidence>
<evidence type="ECO:0000256" key="1">
    <source>
        <dbReference type="ARBA" id="ARBA00004842"/>
    </source>
</evidence>
<evidence type="ECO:0000256" key="2">
    <source>
        <dbReference type="ARBA" id="ARBA00006997"/>
    </source>
</evidence>
<dbReference type="RefSeq" id="WP_345620229.1">
    <property type="nucleotide sequence ID" value="NZ_BAABIG010000025.1"/>
</dbReference>
<comment type="pathway">
    <text evidence="1 11">Metabolic intermediate biosynthesis; chorismate biosynthesis; chorismate from D-erythrose 4-phosphate and phosphoenolpyruvate: step 5/7.</text>
</comment>
<keyword evidence="11" id="KW-0963">Cytoplasm</keyword>
<feature type="binding site" evidence="11">
    <location>
        <begin position="31"/>
        <end position="36"/>
    </location>
    <ligand>
        <name>ATP</name>
        <dbReference type="ChEBI" id="CHEBI:30616"/>
    </ligand>
</feature>
<gene>
    <name evidence="11 12" type="primary">aroK</name>
    <name evidence="12" type="ORF">GCM10023220_31480</name>
</gene>
<reference evidence="13" key="1">
    <citation type="journal article" date="2019" name="Int. J. Syst. Evol. Microbiol.">
        <title>The Global Catalogue of Microorganisms (GCM) 10K type strain sequencing project: providing services to taxonomists for standard genome sequencing and annotation.</title>
        <authorList>
            <consortium name="The Broad Institute Genomics Platform"/>
            <consortium name="The Broad Institute Genome Sequencing Center for Infectious Disease"/>
            <person name="Wu L."/>
            <person name="Ma J."/>
        </authorList>
    </citation>
    <scope>NUCLEOTIDE SEQUENCE [LARGE SCALE GENOMIC DNA]</scope>
    <source>
        <strain evidence="13">JCM 18081</strain>
    </source>
</reference>
<comment type="caution">
    <text evidence="12">The sequence shown here is derived from an EMBL/GenBank/DDBJ whole genome shotgun (WGS) entry which is preliminary data.</text>
</comment>
<dbReference type="InterPro" id="IPR027417">
    <property type="entry name" value="P-loop_NTPase"/>
</dbReference>
<comment type="similarity">
    <text evidence="2 11">Belongs to the shikimate kinase family.</text>
</comment>
<feature type="binding site" evidence="11">
    <location>
        <position position="99"/>
    </location>
    <ligand>
        <name>substrate</name>
    </ligand>
</feature>
<accession>A0ABP9BXD5</accession>
<keyword evidence="8 11" id="KW-0067">ATP-binding</keyword>
<dbReference type="CDD" id="cd00464">
    <property type="entry name" value="SK"/>
    <property type="match status" value="1"/>
</dbReference>
<dbReference type="GO" id="GO:0016301">
    <property type="term" value="F:kinase activity"/>
    <property type="evidence" value="ECO:0007669"/>
    <property type="project" value="UniProtKB-KW"/>
</dbReference>
<dbReference type="Proteomes" id="UP001501265">
    <property type="component" value="Unassembled WGS sequence"/>
</dbReference>
<feature type="binding site" evidence="11">
    <location>
        <position position="35"/>
    </location>
    <ligand>
        <name>Mg(2+)</name>
        <dbReference type="ChEBI" id="CHEBI:18420"/>
    </ligand>
</feature>
<dbReference type="PROSITE" id="PS01128">
    <property type="entry name" value="SHIKIMATE_KINASE"/>
    <property type="match status" value="1"/>
</dbReference>
<feature type="binding site" evidence="11">
    <location>
        <position position="154"/>
    </location>
    <ligand>
        <name>substrate</name>
    </ligand>
</feature>
<protein>
    <recommendedName>
        <fullName evidence="3 11">Shikimate kinase</fullName>
        <shortName evidence="11">SK</shortName>
        <ecNumber evidence="3 11">2.7.1.71</ecNumber>
    </recommendedName>
</protein>
<comment type="cofactor">
    <cofactor evidence="11">
        <name>Mg(2+)</name>
        <dbReference type="ChEBI" id="CHEBI:18420"/>
    </cofactor>
    <text evidence="11">Binds 1 Mg(2+) ion per subunit.</text>
</comment>
<feature type="binding site" evidence="11">
    <location>
        <position position="136"/>
    </location>
    <ligand>
        <name>ATP</name>
        <dbReference type="ChEBI" id="CHEBI:30616"/>
    </ligand>
</feature>
<dbReference type="HAMAP" id="MF_00109">
    <property type="entry name" value="Shikimate_kinase"/>
    <property type="match status" value="1"/>
</dbReference>
<proteinExistence type="inferred from homology"/>
<evidence type="ECO:0000313" key="12">
    <source>
        <dbReference type="EMBL" id="GAA4800655.1"/>
    </source>
</evidence>
<dbReference type="PANTHER" id="PTHR21087:SF16">
    <property type="entry name" value="SHIKIMATE KINASE 1, CHLOROPLASTIC"/>
    <property type="match status" value="1"/>
</dbReference>
<keyword evidence="11" id="KW-0460">Magnesium</keyword>
<name>A0ABP9BXD5_9ACTN</name>
<evidence type="ECO:0000256" key="8">
    <source>
        <dbReference type="ARBA" id="ARBA00022840"/>
    </source>
</evidence>
<dbReference type="SUPFAM" id="SSF52540">
    <property type="entry name" value="P-loop containing nucleoside triphosphate hydrolases"/>
    <property type="match status" value="1"/>
</dbReference>
<keyword evidence="13" id="KW-1185">Reference proteome</keyword>
<dbReference type="InterPro" id="IPR023000">
    <property type="entry name" value="Shikimate_kinase_CS"/>
</dbReference>
<keyword evidence="9 11" id="KW-0057">Aromatic amino acid biosynthesis</keyword>
<comment type="subunit">
    <text evidence="11">Monomer.</text>
</comment>
<dbReference type="EMBL" id="BAABIG010000025">
    <property type="protein sequence ID" value="GAA4800655.1"/>
    <property type="molecule type" value="Genomic_DNA"/>
</dbReference>
<dbReference type="EC" id="2.7.1.71" evidence="3 11"/>
<organism evidence="12 13">
    <name type="scientific">Streptomyces ziwulingensis</name>
    <dbReference type="NCBI Taxonomy" id="1045501"/>
    <lineage>
        <taxon>Bacteria</taxon>
        <taxon>Bacillati</taxon>
        <taxon>Actinomycetota</taxon>
        <taxon>Actinomycetes</taxon>
        <taxon>Kitasatosporales</taxon>
        <taxon>Streptomycetaceae</taxon>
        <taxon>Streptomyces</taxon>
    </lineage>
</organism>
<dbReference type="InterPro" id="IPR000623">
    <property type="entry name" value="Shikimate_kinase/TSH1"/>
</dbReference>
<keyword evidence="6 11" id="KW-0547">Nucleotide-binding</keyword>
<comment type="subcellular location">
    <subcellularLocation>
        <location evidence="11">Cytoplasm</location>
    </subcellularLocation>
</comment>
<feature type="binding site" evidence="11">
    <location>
        <position position="77"/>
    </location>
    <ligand>
        <name>substrate</name>
    </ligand>
</feature>
<comment type="function">
    <text evidence="11">Catalyzes the specific phosphorylation of the 3-hydroxyl group of shikimic acid using ATP as a cosubstrate.</text>
</comment>
<evidence type="ECO:0000256" key="11">
    <source>
        <dbReference type="HAMAP-Rule" id="MF_00109"/>
    </source>
</evidence>
<evidence type="ECO:0000256" key="7">
    <source>
        <dbReference type="ARBA" id="ARBA00022777"/>
    </source>
</evidence>
<dbReference type="PRINTS" id="PR01100">
    <property type="entry name" value="SHIKIMTKNASE"/>
</dbReference>
<dbReference type="Gene3D" id="3.40.50.300">
    <property type="entry name" value="P-loop containing nucleotide triphosphate hydrolases"/>
    <property type="match status" value="1"/>
</dbReference>
<evidence type="ECO:0000313" key="13">
    <source>
        <dbReference type="Proteomes" id="UP001501265"/>
    </source>
</evidence>
<keyword evidence="7 11" id="KW-0418">Kinase</keyword>
<feature type="binding site" evidence="11">
    <location>
        <position position="53"/>
    </location>
    <ligand>
        <name>substrate</name>
    </ligand>
</feature>
<sequence length="190" mass="20331">MSDDRYPPPRTDAPTATPGIRPLAVLVGLPGSGKSTVGRMMADRLGVTFRDTDEDVERRTGRTVARIFADDGEPRFREWERAAVRAALTAHDGVLALGGGAVVDPVTRSWLAGGPVVHLDAEVREVLGRPGGTVDRPLLAGDPAARLRRLAARRAPFYREVARVTVTTRGLSAVEVTRTALLALVLDPVP</sequence>
<dbReference type="Pfam" id="PF01202">
    <property type="entry name" value="SKI"/>
    <property type="match status" value="1"/>
</dbReference>
<keyword evidence="5 11" id="KW-0808">Transferase</keyword>
<comment type="catalytic activity">
    <reaction evidence="10 11">
        <text>shikimate + ATP = 3-phosphoshikimate + ADP + H(+)</text>
        <dbReference type="Rhea" id="RHEA:13121"/>
        <dbReference type="ChEBI" id="CHEBI:15378"/>
        <dbReference type="ChEBI" id="CHEBI:30616"/>
        <dbReference type="ChEBI" id="CHEBI:36208"/>
        <dbReference type="ChEBI" id="CHEBI:145989"/>
        <dbReference type="ChEBI" id="CHEBI:456216"/>
        <dbReference type="EC" id="2.7.1.71"/>
    </reaction>
</comment>
<evidence type="ECO:0000256" key="5">
    <source>
        <dbReference type="ARBA" id="ARBA00022679"/>
    </source>
</evidence>
<evidence type="ECO:0000256" key="10">
    <source>
        <dbReference type="ARBA" id="ARBA00048567"/>
    </source>
</evidence>
<keyword evidence="4 11" id="KW-0028">Amino-acid biosynthesis</keyword>
<comment type="caution">
    <text evidence="11">Lacks conserved residue(s) required for the propagation of feature annotation.</text>
</comment>
<evidence type="ECO:0000256" key="4">
    <source>
        <dbReference type="ARBA" id="ARBA00022605"/>
    </source>
</evidence>
<evidence type="ECO:0000256" key="6">
    <source>
        <dbReference type="ARBA" id="ARBA00022741"/>
    </source>
</evidence>
<dbReference type="InterPro" id="IPR031322">
    <property type="entry name" value="Shikimate/glucono_kinase"/>
</dbReference>
<dbReference type="PANTHER" id="PTHR21087">
    <property type="entry name" value="SHIKIMATE KINASE"/>
    <property type="match status" value="1"/>
</dbReference>
<evidence type="ECO:0000256" key="3">
    <source>
        <dbReference type="ARBA" id="ARBA00012154"/>
    </source>
</evidence>